<evidence type="ECO:0000256" key="1">
    <source>
        <dbReference type="SAM" id="Phobius"/>
    </source>
</evidence>
<evidence type="ECO:0000313" key="2">
    <source>
        <dbReference type="EMBL" id="OAY49353.1"/>
    </source>
</evidence>
<feature type="transmembrane region" description="Helical" evidence="1">
    <location>
        <begin position="97"/>
        <end position="124"/>
    </location>
</feature>
<dbReference type="EMBL" id="CM004391">
    <property type="protein sequence ID" value="OAY49353.1"/>
    <property type="molecule type" value="Genomic_DNA"/>
</dbReference>
<accession>A0A2C9VVU6</accession>
<dbReference type="AlphaFoldDB" id="A0A2C9VVU6"/>
<keyword evidence="1" id="KW-0472">Membrane</keyword>
<gene>
    <name evidence="2" type="ORF">MANES_05G049300</name>
</gene>
<dbReference type="PANTHER" id="PTHR34115">
    <property type="entry name" value="PROTEIN, PUTATIVE-RELATED"/>
    <property type="match status" value="1"/>
</dbReference>
<keyword evidence="1" id="KW-1133">Transmembrane helix</keyword>
<name>A0A2C9VVU6_MANES</name>
<dbReference type="InterPro" id="IPR053258">
    <property type="entry name" value="Ca-permeable_cation_channel"/>
</dbReference>
<protein>
    <submittedName>
        <fullName evidence="2">Uncharacterized protein</fullName>
    </submittedName>
</protein>
<feature type="transmembrane region" description="Helical" evidence="1">
    <location>
        <begin position="20"/>
        <end position="43"/>
    </location>
</feature>
<sequence length="194" mass="22302">MPLRQQANPSSERASDEAGVGLTLFIGLHGLLFSLIMTLESLLQLKESPFETHNSYMLTFIFVTLVYAMALLMELIFRAQNSTYCPIIGKLNILAGALAAVILLMILVPFVGWTVLAIWVAYFVRAACELYEEFCKLVYRAIRQVLLNMLRRLRQQEYGRPNKQLNRRSGRQHYFENNNKKQKREAGKMDIVII</sequence>
<reference evidence="2" key="1">
    <citation type="submission" date="2016-02" db="EMBL/GenBank/DDBJ databases">
        <title>WGS assembly of Manihot esculenta.</title>
        <authorList>
            <person name="Bredeson J.V."/>
            <person name="Prochnik S.E."/>
            <person name="Lyons J.B."/>
            <person name="Schmutz J."/>
            <person name="Grimwood J."/>
            <person name="Vrebalov J."/>
            <person name="Bart R.S."/>
            <person name="Amuge T."/>
            <person name="Ferguson M.E."/>
            <person name="Green R."/>
            <person name="Putnam N."/>
            <person name="Stites J."/>
            <person name="Rounsley S."/>
            <person name="Rokhsar D.S."/>
        </authorList>
    </citation>
    <scope>NUCLEOTIDE SEQUENCE [LARGE SCALE GENOMIC DNA]</scope>
    <source>
        <tissue evidence="2">Leaf</tissue>
    </source>
</reference>
<keyword evidence="1" id="KW-0812">Transmembrane</keyword>
<proteinExistence type="predicted"/>
<organism evidence="2">
    <name type="scientific">Manihot esculenta</name>
    <name type="common">Cassava</name>
    <name type="synonym">Jatropha manihot</name>
    <dbReference type="NCBI Taxonomy" id="3983"/>
    <lineage>
        <taxon>Eukaryota</taxon>
        <taxon>Viridiplantae</taxon>
        <taxon>Streptophyta</taxon>
        <taxon>Embryophyta</taxon>
        <taxon>Tracheophyta</taxon>
        <taxon>Spermatophyta</taxon>
        <taxon>Magnoliopsida</taxon>
        <taxon>eudicotyledons</taxon>
        <taxon>Gunneridae</taxon>
        <taxon>Pentapetalae</taxon>
        <taxon>rosids</taxon>
        <taxon>fabids</taxon>
        <taxon>Malpighiales</taxon>
        <taxon>Euphorbiaceae</taxon>
        <taxon>Crotonoideae</taxon>
        <taxon>Manihoteae</taxon>
        <taxon>Manihot</taxon>
    </lineage>
</organism>
<dbReference type="PANTHER" id="PTHR34115:SF7">
    <property type="entry name" value="PGG DOMAIN-CONTAINING PROTEIN"/>
    <property type="match status" value="1"/>
</dbReference>
<feature type="transmembrane region" description="Helical" evidence="1">
    <location>
        <begin position="55"/>
        <end position="77"/>
    </location>
</feature>